<feature type="domain" description="Enoyl reductase (ER)" evidence="7">
    <location>
        <begin position="29"/>
        <end position="349"/>
    </location>
</feature>
<dbReference type="InterPro" id="IPR013154">
    <property type="entry name" value="ADH-like_N"/>
</dbReference>
<evidence type="ECO:0000313" key="9">
    <source>
        <dbReference type="Proteomes" id="UP001226389"/>
    </source>
</evidence>
<dbReference type="RefSeq" id="WP_307489917.1">
    <property type="nucleotide sequence ID" value="NZ_JAUSSY010000006.1"/>
</dbReference>
<dbReference type="InterPro" id="IPR013149">
    <property type="entry name" value="ADH-like_C"/>
</dbReference>
<accession>A0ABT9UIB4</accession>
<evidence type="ECO:0000256" key="2">
    <source>
        <dbReference type="ARBA" id="ARBA00008072"/>
    </source>
</evidence>
<dbReference type="SMART" id="SM00829">
    <property type="entry name" value="PKS_ER"/>
    <property type="match status" value="1"/>
</dbReference>
<evidence type="ECO:0000256" key="5">
    <source>
        <dbReference type="ARBA" id="ARBA00023002"/>
    </source>
</evidence>
<dbReference type="InterPro" id="IPR036291">
    <property type="entry name" value="NAD(P)-bd_dom_sf"/>
</dbReference>
<dbReference type="SUPFAM" id="SSF50129">
    <property type="entry name" value="GroES-like"/>
    <property type="match status" value="1"/>
</dbReference>
<dbReference type="EMBL" id="JAUSSY010000006">
    <property type="protein sequence ID" value="MDQ0118718.1"/>
    <property type="molecule type" value="Genomic_DNA"/>
</dbReference>
<dbReference type="EC" id="1.1.1.14" evidence="8"/>
<dbReference type="InterPro" id="IPR020843">
    <property type="entry name" value="ER"/>
</dbReference>
<dbReference type="SUPFAM" id="SSF51735">
    <property type="entry name" value="NAD(P)-binding Rossmann-fold domains"/>
    <property type="match status" value="1"/>
</dbReference>
<reference evidence="8 9" key="1">
    <citation type="submission" date="2023-07" db="EMBL/GenBank/DDBJ databases">
        <title>Sorghum-associated microbial communities from plants grown in Nebraska, USA.</title>
        <authorList>
            <person name="Schachtman D."/>
        </authorList>
    </citation>
    <scope>NUCLEOTIDE SEQUENCE [LARGE SCALE GENOMIC DNA]</scope>
    <source>
        <strain evidence="8 9">DS994</strain>
    </source>
</reference>
<evidence type="ECO:0000256" key="3">
    <source>
        <dbReference type="ARBA" id="ARBA00022723"/>
    </source>
</evidence>
<comment type="similarity">
    <text evidence="2 6">Belongs to the zinc-containing alcohol dehydrogenase family.</text>
</comment>
<dbReference type="PROSITE" id="PS00059">
    <property type="entry name" value="ADH_ZINC"/>
    <property type="match status" value="1"/>
</dbReference>
<dbReference type="Pfam" id="PF00107">
    <property type="entry name" value="ADH_zinc_N"/>
    <property type="match status" value="1"/>
</dbReference>
<gene>
    <name evidence="8" type="ORF">J2T22_001904</name>
</gene>
<dbReference type="Pfam" id="PF08240">
    <property type="entry name" value="ADH_N"/>
    <property type="match status" value="1"/>
</dbReference>
<name>A0ABT9UIB4_9MICC</name>
<organism evidence="8 9">
    <name type="scientific">Pseudarthrobacter defluvii</name>
    <dbReference type="NCBI Taxonomy" id="410837"/>
    <lineage>
        <taxon>Bacteria</taxon>
        <taxon>Bacillati</taxon>
        <taxon>Actinomycetota</taxon>
        <taxon>Actinomycetes</taxon>
        <taxon>Micrococcales</taxon>
        <taxon>Micrococcaceae</taxon>
        <taxon>Pseudarthrobacter</taxon>
    </lineage>
</organism>
<protein>
    <submittedName>
        <fullName evidence="8">L-iditol 2-dehydrogenase</fullName>
        <ecNumber evidence="8">1.1.1.14</ecNumber>
    </submittedName>
</protein>
<dbReference type="Gene3D" id="3.40.50.720">
    <property type="entry name" value="NAD(P)-binding Rossmann-like Domain"/>
    <property type="match status" value="1"/>
</dbReference>
<dbReference type="InterPro" id="IPR002328">
    <property type="entry name" value="ADH_Zn_CS"/>
</dbReference>
<evidence type="ECO:0000256" key="1">
    <source>
        <dbReference type="ARBA" id="ARBA00001947"/>
    </source>
</evidence>
<evidence type="ECO:0000259" key="7">
    <source>
        <dbReference type="SMART" id="SM00829"/>
    </source>
</evidence>
<sequence>MTTPTTRFRPHAHAKLPATMRASVLKSQGDMSMETLPLPQPDADQVLVQVAAVGVCGSDVHYYEHGRIGPYVVDHPLILGHELSGRIAAVGSSVDPARIGQRVAVEPQRPCRTCKQCKAGRYNLCPDIEFYATPPVDGAFAEYVTIQSDFAYDIPDSVSDEAAALIEPLSVGLWACERAEIKPGSRVLIAGAGPIGIIAAQAARAFGATEIYISDIAEDRLAFALQHGATRALNAKTDSVEGLDVDAFIDASGAPQAVRAGIKAVAPAGRVILVGLGADDVELPVSYIQNREIWLSGVFRYTNTWPLAIQLIADGKVDLDILVTGKFTLAQSEEALKAGKQRGQLKAVVYPGR</sequence>
<keyword evidence="5 8" id="KW-0560">Oxidoreductase</keyword>
<dbReference type="Proteomes" id="UP001226389">
    <property type="component" value="Unassembled WGS sequence"/>
</dbReference>
<comment type="cofactor">
    <cofactor evidence="1 6">
        <name>Zn(2+)</name>
        <dbReference type="ChEBI" id="CHEBI:29105"/>
    </cofactor>
</comment>
<dbReference type="Gene3D" id="3.90.180.10">
    <property type="entry name" value="Medium-chain alcohol dehydrogenases, catalytic domain"/>
    <property type="match status" value="1"/>
</dbReference>
<dbReference type="PANTHER" id="PTHR43161:SF9">
    <property type="entry name" value="SORBITOL DEHYDROGENASE"/>
    <property type="match status" value="1"/>
</dbReference>
<keyword evidence="4 6" id="KW-0862">Zinc</keyword>
<dbReference type="InterPro" id="IPR011032">
    <property type="entry name" value="GroES-like_sf"/>
</dbReference>
<dbReference type="GO" id="GO:0003939">
    <property type="term" value="F:L-iditol 2-dehydrogenase (NAD+) activity"/>
    <property type="evidence" value="ECO:0007669"/>
    <property type="project" value="UniProtKB-EC"/>
</dbReference>
<dbReference type="CDD" id="cd05285">
    <property type="entry name" value="sorbitol_DH"/>
    <property type="match status" value="1"/>
</dbReference>
<evidence type="ECO:0000313" key="8">
    <source>
        <dbReference type="EMBL" id="MDQ0118718.1"/>
    </source>
</evidence>
<keyword evidence="3 6" id="KW-0479">Metal-binding</keyword>
<keyword evidence="9" id="KW-1185">Reference proteome</keyword>
<evidence type="ECO:0000256" key="6">
    <source>
        <dbReference type="RuleBase" id="RU361277"/>
    </source>
</evidence>
<evidence type="ECO:0000256" key="4">
    <source>
        <dbReference type="ARBA" id="ARBA00022833"/>
    </source>
</evidence>
<proteinExistence type="inferred from homology"/>
<dbReference type="PANTHER" id="PTHR43161">
    <property type="entry name" value="SORBITOL DEHYDROGENASE"/>
    <property type="match status" value="1"/>
</dbReference>
<dbReference type="InterPro" id="IPR045306">
    <property type="entry name" value="SDH-like"/>
</dbReference>
<comment type="caution">
    <text evidence="8">The sequence shown here is derived from an EMBL/GenBank/DDBJ whole genome shotgun (WGS) entry which is preliminary data.</text>
</comment>